<proteinExistence type="predicted"/>
<name>A0A0L8I5X4_OCTBM</name>
<dbReference type="EMBL" id="KQ416562">
    <property type="protein sequence ID" value="KOF96445.1"/>
    <property type="molecule type" value="Genomic_DNA"/>
</dbReference>
<gene>
    <name evidence="2" type="ORF">OCBIM_22034940mg</name>
</gene>
<dbReference type="AlphaFoldDB" id="A0A0L8I5X4"/>
<feature type="region of interest" description="Disordered" evidence="1">
    <location>
        <begin position="119"/>
        <end position="144"/>
    </location>
</feature>
<organism evidence="2">
    <name type="scientific">Octopus bimaculoides</name>
    <name type="common">California two-spotted octopus</name>
    <dbReference type="NCBI Taxonomy" id="37653"/>
    <lineage>
        <taxon>Eukaryota</taxon>
        <taxon>Metazoa</taxon>
        <taxon>Spiralia</taxon>
        <taxon>Lophotrochozoa</taxon>
        <taxon>Mollusca</taxon>
        <taxon>Cephalopoda</taxon>
        <taxon>Coleoidea</taxon>
        <taxon>Octopodiformes</taxon>
        <taxon>Octopoda</taxon>
        <taxon>Incirrata</taxon>
        <taxon>Octopodidae</taxon>
        <taxon>Octopus</taxon>
    </lineage>
</organism>
<evidence type="ECO:0000256" key="1">
    <source>
        <dbReference type="SAM" id="MobiDB-lite"/>
    </source>
</evidence>
<evidence type="ECO:0000313" key="2">
    <source>
        <dbReference type="EMBL" id="KOF96445.1"/>
    </source>
</evidence>
<dbReference type="PANTHER" id="PTHR38681:SF1">
    <property type="entry name" value="RETROVIRUS-RELATED POL POLYPROTEIN FROM TRANSPOSON 412-LIKE PROTEIN"/>
    <property type="match status" value="1"/>
</dbReference>
<reference evidence="2" key="1">
    <citation type="submission" date="2015-07" db="EMBL/GenBank/DDBJ databases">
        <title>MeaNS - Measles Nucleotide Surveillance Program.</title>
        <authorList>
            <person name="Tran T."/>
            <person name="Druce J."/>
        </authorList>
    </citation>
    <scope>NUCLEOTIDE SEQUENCE</scope>
    <source>
        <strain evidence="2">UCB-OBI-ISO-001</strain>
        <tissue evidence="2">Gonad</tissue>
    </source>
</reference>
<dbReference type="OrthoDB" id="6119557at2759"/>
<dbReference type="PANTHER" id="PTHR38681">
    <property type="entry name" value="RETROVIRUS-RELATED POL POLYPROTEIN FROM TRANSPOSON 412-LIKE PROTEIN-RELATED"/>
    <property type="match status" value="1"/>
</dbReference>
<protein>
    <submittedName>
        <fullName evidence="2">Uncharacterized protein</fullName>
    </submittedName>
</protein>
<sequence>MMYGAPLTVSGEFLPNAKSDPDVKRYLTQLRDSVGQLHSIPMSTHDTPRPSVPNYHCTANIVFIRCDARRKSLQSHYDGPYELICPGDKSFQLLIGGQQVTVSVDRLKPAHLVQVAQPRNKGRPRQITPTLGKEQSPKSRITTRTGRAVITPSRSTVLIVSYM</sequence>
<accession>A0A0L8I5X4</accession>